<evidence type="ECO:0000313" key="7">
    <source>
        <dbReference type="Proteomes" id="UP001591681"/>
    </source>
</evidence>
<keyword evidence="2" id="KW-0963">Cytoplasm</keyword>
<feature type="compositionally biased region" description="Low complexity" evidence="5">
    <location>
        <begin position="1"/>
        <end position="16"/>
    </location>
</feature>
<feature type="compositionally biased region" description="Basic and acidic residues" evidence="5">
    <location>
        <begin position="87"/>
        <end position="106"/>
    </location>
</feature>
<organism evidence="6 7">
    <name type="scientific">Coilia grayii</name>
    <name type="common">Gray's grenadier anchovy</name>
    <dbReference type="NCBI Taxonomy" id="363190"/>
    <lineage>
        <taxon>Eukaryota</taxon>
        <taxon>Metazoa</taxon>
        <taxon>Chordata</taxon>
        <taxon>Craniata</taxon>
        <taxon>Vertebrata</taxon>
        <taxon>Euteleostomi</taxon>
        <taxon>Actinopterygii</taxon>
        <taxon>Neopterygii</taxon>
        <taxon>Teleostei</taxon>
        <taxon>Clupei</taxon>
        <taxon>Clupeiformes</taxon>
        <taxon>Clupeoidei</taxon>
        <taxon>Engraulidae</taxon>
        <taxon>Coilinae</taxon>
        <taxon>Coilia</taxon>
    </lineage>
</organism>
<dbReference type="EMBL" id="JBHFQA010000010">
    <property type="protein sequence ID" value="KAL2092299.1"/>
    <property type="molecule type" value="Genomic_DNA"/>
</dbReference>
<keyword evidence="3 4" id="KW-0175">Coiled coil</keyword>
<dbReference type="Pfam" id="PF06818">
    <property type="entry name" value="Fez1"/>
    <property type="match status" value="1"/>
</dbReference>
<feature type="region of interest" description="Disordered" evidence="5">
    <location>
        <begin position="150"/>
        <end position="204"/>
    </location>
</feature>
<feature type="compositionally biased region" description="Basic and acidic residues" evidence="5">
    <location>
        <begin position="160"/>
        <end position="170"/>
    </location>
</feature>
<gene>
    <name evidence="6" type="ORF">ACEWY4_012097</name>
</gene>
<evidence type="ECO:0008006" key="8">
    <source>
        <dbReference type="Google" id="ProtNLM"/>
    </source>
</evidence>
<comment type="subcellular location">
    <subcellularLocation>
        <location evidence="1">Cytoplasm</location>
    </subcellularLocation>
</comment>
<feature type="compositionally biased region" description="Basic residues" evidence="5">
    <location>
        <begin position="17"/>
        <end position="36"/>
    </location>
</feature>
<evidence type="ECO:0000313" key="6">
    <source>
        <dbReference type="EMBL" id="KAL2092299.1"/>
    </source>
</evidence>
<dbReference type="Proteomes" id="UP001591681">
    <property type="component" value="Unassembled WGS sequence"/>
</dbReference>
<feature type="region of interest" description="Disordered" evidence="5">
    <location>
        <begin position="226"/>
        <end position="257"/>
    </location>
</feature>
<feature type="compositionally biased region" description="Gly residues" evidence="5">
    <location>
        <begin position="247"/>
        <end position="257"/>
    </location>
</feature>
<dbReference type="PANTHER" id="PTHR19354">
    <property type="entry name" value="ZIPPER PUTATIVE TUMOR SUPPRESSOR 2 HOMOLOG-LIKE PROTEIN-RELATED"/>
    <property type="match status" value="1"/>
</dbReference>
<feature type="coiled-coil region" evidence="4">
    <location>
        <begin position="420"/>
        <end position="461"/>
    </location>
</feature>
<evidence type="ECO:0000256" key="1">
    <source>
        <dbReference type="ARBA" id="ARBA00004496"/>
    </source>
</evidence>
<feature type="coiled-coil region" evidence="4">
    <location>
        <begin position="355"/>
        <end position="382"/>
    </location>
</feature>
<keyword evidence="7" id="KW-1185">Reference proteome</keyword>
<dbReference type="GO" id="GO:0005737">
    <property type="term" value="C:cytoplasm"/>
    <property type="evidence" value="ECO:0007669"/>
    <property type="project" value="UniProtKB-SubCell"/>
</dbReference>
<feature type="coiled-coil region" evidence="4">
    <location>
        <begin position="501"/>
        <end position="594"/>
    </location>
</feature>
<proteinExistence type="predicted"/>
<evidence type="ECO:0000256" key="4">
    <source>
        <dbReference type="SAM" id="Coils"/>
    </source>
</evidence>
<evidence type="ECO:0000256" key="2">
    <source>
        <dbReference type="ARBA" id="ARBA00022490"/>
    </source>
</evidence>
<name>A0ABD1JZI5_9TELE</name>
<evidence type="ECO:0000256" key="3">
    <source>
        <dbReference type="ARBA" id="ARBA00023054"/>
    </source>
</evidence>
<comment type="caution">
    <text evidence="6">The sequence shown here is derived from an EMBL/GenBank/DDBJ whole genome shotgun (WGS) entry which is preliminary data.</text>
</comment>
<feature type="compositionally biased region" description="Polar residues" evidence="5">
    <location>
        <begin position="171"/>
        <end position="195"/>
    </location>
</feature>
<dbReference type="AlphaFoldDB" id="A0ABD1JZI5"/>
<sequence>MGSVSSLISGHGLSSSKHCRASQHKLKKGSHSKRTGRSLDGILKYGFSQDPSSTNNNNKGVFHSGNSEDFFYIKVGHKSKPGHHRNTAVEDRDGPPLDIEAGRRTPPELIPMSGKLEKGVEKALIRPTAFKPVLPRSSSSSMETHNSLNQILGHGLSPSERSKGTPEPKQDASSGTLTDSGRNSMSSLPTHSTGCSSQLDSTSTSASFSTSASHLLRYSGSAHNVTLQQQQHQNQHHLSGNSSGLSSGSGGSAWVGDGSGVGELTVGSWMNSTNNGANANLRPTSTLNDSLTAAMNLNKDIAAAAAAATAGHCETPLSLELFSEAPATAGRPKTVTPASEVGCVRSPISLDESLILQLERKLLERESELQELQVSLEEKEVETCQLFDEKQRYCAEEMQGLKQRCSTKLRQASQRALKAQQLLQLQVIQLQQDKEQLQEEVDRLTQDREAAEGRLRSYEREKIQLAPTLEETQWEVCQKSGEISLLKQQLKDCQADGAHKLSEIVNLKAALREAKNKMEELEKKNKENEDALHSRCAEVEVCQNELQRKKNEADLLREKVGRLETDIKGMKQELSLAKEEQVKLQSSRAKLEEEHLKLQIARAKMEVFGNGKKEGVDPAKVESNGLATQTDKMVDTTALQKEVERMRKELIEEKQRKHKMVNCFQQERQTWNKEKDKVIRYQKQLQYNYLQMHKKNQDLEKILRELTAEMEGRTGLDMDIHSPPLRYDNLVATEI</sequence>
<dbReference type="PANTHER" id="PTHR19354:SF5">
    <property type="entry name" value="ZIPPER PUTATIVE TUMOR SUPPRESSOR 1-RELATED"/>
    <property type="match status" value="1"/>
</dbReference>
<evidence type="ECO:0000256" key="5">
    <source>
        <dbReference type="SAM" id="MobiDB-lite"/>
    </source>
</evidence>
<dbReference type="InterPro" id="IPR045329">
    <property type="entry name" value="LZTS"/>
</dbReference>
<feature type="compositionally biased region" description="Low complexity" evidence="5">
    <location>
        <begin position="228"/>
        <end position="246"/>
    </location>
</feature>
<feature type="region of interest" description="Disordered" evidence="5">
    <location>
        <begin position="78"/>
        <end position="112"/>
    </location>
</feature>
<reference evidence="6 7" key="1">
    <citation type="submission" date="2024-09" db="EMBL/GenBank/DDBJ databases">
        <title>A chromosome-level genome assembly of Gray's grenadier anchovy, Coilia grayii.</title>
        <authorList>
            <person name="Fu Z."/>
        </authorList>
    </citation>
    <scope>NUCLEOTIDE SEQUENCE [LARGE SCALE GENOMIC DNA]</scope>
    <source>
        <strain evidence="6">G4</strain>
        <tissue evidence="6">Muscle</tissue>
    </source>
</reference>
<feature type="region of interest" description="Disordered" evidence="5">
    <location>
        <begin position="1"/>
        <end position="38"/>
    </location>
</feature>
<accession>A0ABD1JZI5</accession>
<protein>
    <recommendedName>
        <fullName evidence="8">Leucine zipper tumor suppressor 1</fullName>
    </recommendedName>
</protein>